<dbReference type="InterPro" id="IPR038028">
    <property type="entry name" value="BPTF"/>
</dbReference>
<dbReference type="PRINTS" id="PR00503">
    <property type="entry name" value="BROMODOMAIN"/>
</dbReference>
<dbReference type="WBParaSite" id="EVEC_0000129901-mRNA-1">
    <property type="protein sequence ID" value="EVEC_0000129901-mRNA-1"/>
    <property type="gene ID" value="EVEC_0000129901"/>
</dbReference>
<evidence type="ECO:0000259" key="7">
    <source>
        <dbReference type="PROSITE" id="PS50014"/>
    </source>
</evidence>
<dbReference type="STRING" id="51028.A0A0N4UV48"/>
<dbReference type="PROSITE" id="PS50014">
    <property type="entry name" value="BROMODOMAIN_2"/>
    <property type="match status" value="1"/>
</dbReference>
<feature type="domain" description="PHD-type" evidence="8">
    <location>
        <begin position="81"/>
        <end position="132"/>
    </location>
</feature>
<dbReference type="GO" id="GO:0016589">
    <property type="term" value="C:NURF complex"/>
    <property type="evidence" value="ECO:0007669"/>
    <property type="project" value="InterPro"/>
</dbReference>
<evidence type="ECO:0000256" key="2">
    <source>
        <dbReference type="ARBA" id="ARBA00022771"/>
    </source>
</evidence>
<dbReference type="FunFam" id="3.30.40.10:FF:000048">
    <property type="entry name" value="nucleosome-remodeling factor subunit BPTF isoform X1"/>
    <property type="match status" value="1"/>
</dbReference>
<dbReference type="InterPro" id="IPR001487">
    <property type="entry name" value="Bromodomain"/>
</dbReference>
<dbReference type="Gene3D" id="1.20.920.10">
    <property type="entry name" value="Bromodomain-like"/>
    <property type="match status" value="1"/>
</dbReference>
<dbReference type="PROSITE" id="PS01359">
    <property type="entry name" value="ZF_PHD_1"/>
    <property type="match status" value="1"/>
</dbReference>
<sequence>MAASCQTLISSVGAAANKTPIKKEVCYHITCYSSFNIRCSTCQRCFHGKCMGLNEKKWNKIKEWTCNSCSYLTVLNVFQTELYCVCQTPYDNTRFYVGCDRCEGWYHPQCVGITQAEAEAMEEYICPNCQSSQNKLIDPVTSGNTVPFAMILTRKDYDLIGQLLATIKEQRASWPFRERTDEKMYPDYYEKIKNPIDLSIIDNKIEQLRYHKLDEFLADIKLIFQNARIYHAKTSGVFRCADTLEKKFDVCFSKIKRQIELRNRENMRVSESKTADSLDINTDELIPIGSDFDASVFDDI</sequence>
<dbReference type="InterPro" id="IPR001965">
    <property type="entry name" value="Znf_PHD"/>
</dbReference>
<evidence type="ECO:0000256" key="4">
    <source>
        <dbReference type="ARBA" id="ARBA00023117"/>
    </source>
</evidence>
<dbReference type="CDD" id="cd15489">
    <property type="entry name" value="PHD_SF"/>
    <property type="match status" value="1"/>
</dbReference>
<dbReference type="EMBL" id="UXUI01007158">
    <property type="protein sequence ID" value="VDD85864.1"/>
    <property type="molecule type" value="Genomic_DNA"/>
</dbReference>
<evidence type="ECO:0000259" key="8">
    <source>
        <dbReference type="PROSITE" id="PS50016"/>
    </source>
</evidence>
<evidence type="ECO:0000256" key="1">
    <source>
        <dbReference type="ARBA" id="ARBA00022723"/>
    </source>
</evidence>
<dbReference type="OrthoDB" id="784962at2759"/>
<dbReference type="PROSITE" id="PS00633">
    <property type="entry name" value="BROMODOMAIN_1"/>
    <property type="match status" value="1"/>
</dbReference>
<accession>A0A0N4UV48</accession>
<dbReference type="PANTHER" id="PTHR45975">
    <property type="entry name" value="NUCLEOSOME-REMODELING FACTOR SUBUNIT BPTF"/>
    <property type="match status" value="1"/>
</dbReference>
<keyword evidence="1" id="KW-0479">Metal-binding</keyword>
<evidence type="ECO:0000313" key="11">
    <source>
        <dbReference type="WBParaSite" id="EVEC_0000129901-mRNA-1"/>
    </source>
</evidence>
<dbReference type="AlphaFoldDB" id="A0A0N4UV48"/>
<dbReference type="InterPro" id="IPR013083">
    <property type="entry name" value="Znf_RING/FYVE/PHD"/>
</dbReference>
<dbReference type="SUPFAM" id="SSF57903">
    <property type="entry name" value="FYVE/PHD zinc finger"/>
    <property type="match status" value="2"/>
</dbReference>
<dbReference type="GO" id="GO:0006357">
    <property type="term" value="P:regulation of transcription by RNA polymerase II"/>
    <property type="evidence" value="ECO:0007669"/>
    <property type="project" value="InterPro"/>
</dbReference>
<dbReference type="PANTHER" id="PTHR45975:SF2">
    <property type="entry name" value="NUCLEOSOME-REMODELING FACTOR SUBUNIT BPTF"/>
    <property type="match status" value="1"/>
</dbReference>
<dbReference type="GO" id="GO:0000978">
    <property type="term" value="F:RNA polymerase II cis-regulatory region sequence-specific DNA binding"/>
    <property type="evidence" value="ECO:0007669"/>
    <property type="project" value="TreeGrafter"/>
</dbReference>
<evidence type="ECO:0000313" key="9">
    <source>
        <dbReference type="EMBL" id="VDD85864.1"/>
    </source>
</evidence>
<dbReference type="InterPro" id="IPR019786">
    <property type="entry name" value="Zinc_finger_PHD-type_CS"/>
</dbReference>
<keyword evidence="2 6" id="KW-0863">Zinc-finger</keyword>
<reference evidence="11" key="1">
    <citation type="submission" date="2017-02" db="UniProtKB">
        <authorList>
            <consortium name="WormBaseParasite"/>
        </authorList>
    </citation>
    <scope>IDENTIFICATION</scope>
</reference>
<evidence type="ECO:0000256" key="5">
    <source>
        <dbReference type="PROSITE-ProRule" id="PRU00035"/>
    </source>
</evidence>
<dbReference type="Pfam" id="PF00628">
    <property type="entry name" value="PHD"/>
    <property type="match status" value="1"/>
</dbReference>
<organism evidence="11">
    <name type="scientific">Enterobius vermicularis</name>
    <name type="common">Human pinworm</name>
    <dbReference type="NCBI Taxonomy" id="51028"/>
    <lineage>
        <taxon>Eukaryota</taxon>
        <taxon>Metazoa</taxon>
        <taxon>Ecdysozoa</taxon>
        <taxon>Nematoda</taxon>
        <taxon>Chromadorea</taxon>
        <taxon>Rhabditida</taxon>
        <taxon>Spirurina</taxon>
        <taxon>Oxyuridomorpha</taxon>
        <taxon>Oxyuroidea</taxon>
        <taxon>Oxyuridae</taxon>
        <taxon>Enterobius</taxon>
    </lineage>
</organism>
<dbReference type="InterPro" id="IPR011011">
    <property type="entry name" value="Znf_FYVE_PHD"/>
</dbReference>
<evidence type="ECO:0000256" key="3">
    <source>
        <dbReference type="ARBA" id="ARBA00022833"/>
    </source>
</evidence>
<dbReference type="InterPro" id="IPR036427">
    <property type="entry name" value="Bromodomain-like_sf"/>
</dbReference>
<feature type="domain" description="Bromo" evidence="7">
    <location>
        <begin position="168"/>
        <end position="238"/>
    </location>
</feature>
<dbReference type="Pfam" id="PF00439">
    <property type="entry name" value="Bromodomain"/>
    <property type="match status" value="1"/>
</dbReference>
<dbReference type="InterPro" id="IPR018359">
    <property type="entry name" value="Bromodomain_CS"/>
</dbReference>
<dbReference type="InterPro" id="IPR019787">
    <property type="entry name" value="Znf_PHD-finger"/>
</dbReference>
<dbReference type="Gene3D" id="3.30.40.10">
    <property type="entry name" value="Zinc/RING finger domain, C3HC4 (zinc finger)"/>
    <property type="match status" value="2"/>
</dbReference>
<keyword evidence="4 5" id="KW-0103">Bromodomain</keyword>
<dbReference type="PROSITE" id="PS50016">
    <property type="entry name" value="ZF_PHD_2"/>
    <property type="match status" value="1"/>
</dbReference>
<protein>
    <submittedName>
        <fullName evidence="11">PHD-type domain-containing protein</fullName>
    </submittedName>
</protein>
<evidence type="ECO:0000313" key="10">
    <source>
        <dbReference type="Proteomes" id="UP000274131"/>
    </source>
</evidence>
<dbReference type="Proteomes" id="UP000274131">
    <property type="component" value="Unassembled WGS sequence"/>
</dbReference>
<dbReference type="GO" id="GO:0008270">
    <property type="term" value="F:zinc ion binding"/>
    <property type="evidence" value="ECO:0007669"/>
    <property type="project" value="UniProtKB-KW"/>
</dbReference>
<proteinExistence type="predicted"/>
<keyword evidence="3" id="KW-0862">Zinc</keyword>
<evidence type="ECO:0000256" key="6">
    <source>
        <dbReference type="PROSITE-ProRule" id="PRU00146"/>
    </source>
</evidence>
<gene>
    <name evidence="9" type="ORF">EVEC_LOCUS1007</name>
</gene>
<name>A0A0N4UV48_ENTVE</name>
<dbReference type="SMART" id="SM00297">
    <property type="entry name" value="BROMO"/>
    <property type="match status" value="1"/>
</dbReference>
<keyword evidence="10" id="KW-1185">Reference proteome</keyword>
<reference evidence="9 10" key="2">
    <citation type="submission" date="2018-10" db="EMBL/GenBank/DDBJ databases">
        <authorList>
            <consortium name="Pathogen Informatics"/>
        </authorList>
    </citation>
    <scope>NUCLEOTIDE SEQUENCE [LARGE SCALE GENOMIC DNA]</scope>
</reference>
<dbReference type="SMART" id="SM00249">
    <property type="entry name" value="PHD"/>
    <property type="match status" value="2"/>
</dbReference>
<dbReference type="CDD" id="cd15560">
    <property type="entry name" value="PHD2_3_BPTF"/>
    <property type="match status" value="1"/>
</dbReference>
<dbReference type="SUPFAM" id="SSF47370">
    <property type="entry name" value="Bromodomain"/>
    <property type="match status" value="1"/>
</dbReference>